<protein>
    <submittedName>
        <fullName evidence="9">MATE efflux family protein</fullName>
    </submittedName>
</protein>
<dbReference type="GO" id="GO:0015297">
    <property type="term" value="F:antiporter activity"/>
    <property type="evidence" value="ECO:0007669"/>
    <property type="project" value="InterPro"/>
</dbReference>
<feature type="transmembrane region" description="Helical" evidence="8">
    <location>
        <begin position="277"/>
        <end position="299"/>
    </location>
</feature>
<feature type="transmembrane region" description="Helical" evidence="8">
    <location>
        <begin position="132"/>
        <end position="151"/>
    </location>
</feature>
<evidence type="ECO:0000256" key="5">
    <source>
        <dbReference type="ARBA" id="ARBA00022989"/>
    </source>
</evidence>
<dbReference type="AlphaFoldDB" id="A0A2K8NY75"/>
<evidence type="ECO:0000256" key="3">
    <source>
        <dbReference type="ARBA" id="ARBA00022475"/>
    </source>
</evidence>
<evidence type="ECO:0000256" key="2">
    <source>
        <dbReference type="ARBA" id="ARBA00022448"/>
    </source>
</evidence>
<feature type="transmembrane region" description="Helical" evidence="8">
    <location>
        <begin position="243"/>
        <end position="265"/>
    </location>
</feature>
<proteinExistence type="predicted"/>
<keyword evidence="10" id="KW-1185">Reference proteome</keyword>
<keyword evidence="7" id="KW-0175">Coiled coil</keyword>
<comment type="subcellular location">
    <subcellularLocation>
        <location evidence="1">Cell membrane</location>
        <topology evidence="1">Multi-pass membrane protein</topology>
    </subcellularLocation>
</comment>
<feature type="transmembrane region" description="Helical" evidence="8">
    <location>
        <begin position="216"/>
        <end position="237"/>
    </location>
</feature>
<sequence length="749" mass="84653">MEENNKIINNDEAKNFEVNVNQIIKEDKFSQQATLFTRREWILRYASPFKALMFMAGPMIIITLVNALYGIIDKQLTLHFAMDQVISMVKSGEIKGWLADGITEINANTDNVYLELFAKQLINVSTQYSNTIIFILQALSLLTAVGTAVKWGQAMGRRNKQEMDSVLVTGLLQTLLMAVIGVIILYFVSPLIICAQANVAYGDRETSVAYLLASQYTSKFIMGFPLLVFATFLSTLLRTEGKVWWVIAINVASVAINMITGELIMKASPADQKMAGAVYGSMIAWGFLIIVALLIITFSKNTLLRPNLKKIKLTWKDSLSIWSLGFSPFLSNFIFAAANFILTLLITVMHPNPGPPSQAWAGWIIIVVNDHPAYVSTAIRVLSAGSPWMGILWAPIVGMMQGGNANYAYNKGSGNRFRILQTLRIQMLINTIWGFLVVFIVMAFGGMMLQLFDGPKEQHWWFFLYFSCFFMAGWTYSAMSLFQGTGQSTYATLLSVLRALISVITMTIIGWAIARGSWNNNGNADWIIFLFYGMAEIPAAIAATVLLYLTSKKAIKNYQLNNVKDEFTPPTLLESALNEVTIANEADISHVNKTIGIKIHALEVSEKSNKKDLIKELENKKNKLINSIIEKSRLKREKINIKYQFDDQISNDIFENSEIALTRKFNKHQIFLKKYKLDKTKIMEMLNKHQNKSKANLAKKHKKWHKDMEARQSNVLKPTPFNVLFSLTEPQPIKKYEQDIIDHKEVVIR</sequence>
<feature type="transmembrane region" description="Helical" evidence="8">
    <location>
        <begin position="458"/>
        <end position="478"/>
    </location>
</feature>
<dbReference type="KEGG" id="esx:ESOMN_v1c03880"/>
<evidence type="ECO:0000313" key="9">
    <source>
        <dbReference type="EMBL" id="ATZ18770.1"/>
    </source>
</evidence>
<name>A0A2K8NY75_9MOLU</name>
<accession>A0A2K8NY75</accession>
<evidence type="ECO:0000256" key="7">
    <source>
        <dbReference type="SAM" id="Coils"/>
    </source>
</evidence>
<feature type="transmembrane region" description="Helical" evidence="8">
    <location>
        <begin position="171"/>
        <end position="195"/>
    </location>
</feature>
<dbReference type="InterPro" id="IPR002528">
    <property type="entry name" value="MATE_fam"/>
</dbReference>
<dbReference type="RefSeq" id="WP_024863293.1">
    <property type="nucleotide sequence ID" value="NZ_CP024965.1"/>
</dbReference>
<dbReference type="PANTHER" id="PTHR43549">
    <property type="entry name" value="MULTIDRUG RESISTANCE PROTEIN YPNP-RELATED"/>
    <property type="match status" value="1"/>
</dbReference>
<organism evidence="9 10">
    <name type="scientific">Williamsoniiplasma somnilux</name>
    <dbReference type="NCBI Taxonomy" id="215578"/>
    <lineage>
        <taxon>Bacteria</taxon>
        <taxon>Bacillati</taxon>
        <taxon>Mycoplasmatota</taxon>
        <taxon>Mollicutes</taxon>
        <taxon>Entomoplasmatales</taxon>
        <taxon>Williamsoniiplasma</taxon>
    </lineage>
</organism>
<keyword evidence="4 8" id="KW-0812">Transmembrane</keyword>
<feature type="transmembrane region" description="Helical" evidence="8">
    <location>
        <begin position="526"/>
        <end position="549"/>
    </location>
</feature>
<keyword evidence="5 8" id="KW-1133">Transmembrane helix</keyword>
<dbReference type="InterPro" id="IPR052031">
    <property type="entry name" value="Membrane_Transporter-Flippase"/>
</dbReference>
<feature type="transmembrane region" description="Helical" evidence="8">
    <location>
        <begin position="490"/>
        <end position="514"/>
    </location>
</feature>
<dbReference type="EMBL" id="CP024965">
    <property type="protein sequence ID" value="ATZ18770.1"/>
    <property type="molecule type" value="Genomic_DNA"/>
</dbReference>
<feature type="transmembrane region" description="Helical" evidence="8">
    <location>
        <begin position="319"/>
        <end position="348"/>
    </location>
</feature>
<feature type="transmembrane region" description="Helical" evidence="8">
    <location>
        <begin position="428"/>
        <end position="452"/>
    </location>
</feature>
<evidence type="ECO:0000256" key="1">
    <source>
        <dbReference type="ARBA" id="ARBA00004651"/>
    </source>
</evidence>
<feature type="transmembrane region" description="Helical" evidence="8">
    <location>
        <begin position="51"/>
        <end position="72"/>
    </location>
</feature>
<evidence type="ECO:0000256" key="8">
    <source>
        <dbReference type="SAM" id="Phobius"/>
    </source>
</evidence>
<dbReference type="GO" id="GO:0042910">
    <property type="term" value="F:xenobiotic transmembrane transporter activity"/>
    <property type="evidence" value="ECO:0007669"/>
    <property type="project" value="InterPro"/>
</dbReference>
<dbReference type="PANTHER" id="PTHR43549:SF2">
    <property type="entry name" value="MULTIDRUG RESISTANCE PROTEIN NORM-RELATED"/>
    <property type="match status" value="1"/>
</dbReference>
<keyword evidence="3" id="KW-1003">Cell membrane</keyword>
<evidence type="ECO:0000256" key="6">
    <source>
        <dbReference type="ARBA" id="ARBA00023136"/>
    </source>
</evidence>
<evidence type="ECO:0000313" key="10">
    <source>
        <dbReference type="Proteomes" id="UP000232230"/>
    </source>
</evidence>
<gene>
    <name evidence="9" type="ORF">ESOMN_v1c03880</name>
</gene>
<dbReference type="Proteomes" id="UP000232230">
    <property type="component" value="Chromosome"/>
</dbReference>
<reference evidence="9 10" key="1">
    <citation type="submission" date="2017-11" db="EMBL/GenBank/DDBJ databases">
        <title>Genome sequence of Entomoplasma somnilux PYAN-1 (ATCC 49194).</title>
        <authorList>
            <person name="Lo W.-S."/>
            <person name="Gasparich G.E."/>
            <person name="Kuo C.-H."/>
        </authorList>
    </citation>
    <scope>NUCLEOTIDE SEQUENCE [LARGE SCALE GENOMIC DNA]</scope>
    <source>
        <strain evidence="9 10">PYAN-1</strain>
    </source>
</reference>
<feature type="coiled-coil region" evidence="7">
    <location>
        <begin position="607"/>
        <end position="637"/>
    </location>
</feature>
<evidence type="ECO:0000256" key="4">
    <source>
        <dbReference type="ARBA" id="ARBA00022692"/>
    </source>
</evidence>
<keyword evidence="2" id="KW-0813">Transport</keyword>
<dbReference type="GO" id="GO:0005886">
    <property type="term" value="C:plasma membrane"/>
    <property type="evidence" value="ECO:0007669"/>
    <property type="project" value="UniProtKB-SubCell"/>
</dbReference>
<dbReference type="Pfam" id="PF01554">
    <property type="entry name" value="MatE"/>
    <property type="match status" value="1"/>
</dbReference>
<feature type="transmembrane region" description="Helical" evidence="8">
    <location>
        <begin position="388"/>
        <end position="407"/>
    </location>
</feature>
<keyword evidence="6 8" id="KW-0472">Membrane</keyword>